<name>A0A2G5EL56_AQUCA</name>
<keyword evidence="5" id="KW-0720">Serine protease</keyword>
<keyword evidence="4" id="KW-0378">Hydrolase</keyword>
<evidence type="ECO:0000259" key="10">
    <source>
        <dbReference type="Pfam" id="PF05922"/>
    </source>
</evidence>
<sequence length="670" mass="73436">MEQRCTYIIHMDKSVMPAPFSTHDSWYMSILASLSTEGGNRPTHLYTYKHVIDGFSVVLSKSQLNQLEKMPGHVVTYTERYGQLHTTHTPKFLGLKKHTGLWPAGSFGDDMIIGMKELKQTISTTDDFDSPRDYSGHGTHTSSIAAGSPVQNANAFGYAKGTATGIAPLARLAMYKVFFSNHSYDSASTDTLAGMDQAIEDGVDLMSLSLGFTEVPFYDGNPIAVGAFAAMEKGIFVSCSAGNQGPGGNNTLVNSAPWITTVGAGTIDREFFALVTLGVGVARIKGKSLYPEDLLVSNVSLYYGYGDTSKRNCETHSLSSNDVSGKIVFCSFNISTDIYFQMSEVHRAGAKGAIFVRDSSKYLHPRDFYMPFVVISSIDGEIVEKYLTKTSGGATVDIKFQITEVGTKQAPQVANFSSRGPRAMPIGDEFSYLLSDYILLSGTSMSSPHAVGIAALLKSAHRDWSSAAIRSAMMTTAEVIDNMNGQITDMSDGMSATPLDFGAGHVNPNKALDPGLIYDIEAEDYINYLCALNYTSLQIKVITKRSNYRCDHTSLDLNYPSFIVTLNNTNTAIYMFKRVLTNVADSHQSVYRATIWAPSGMKVFVEPMTLTFGSKNSKAEFTMKVEIDLRYRNESDYLGNYGYLSWYEVDGKHVVRSPIVSAFAPIFFEP</sequence>
<keyword evidence="13" id="KW-1185">Reference proteome</keyword>
<accession>A0A2G5EL56</accession>
<dbReference type="Pfam" id="PF05922">
    <property type="entry name" value="Inhibitor_I9"/>
    <property type="match status" value="1"/>
</dbReference>
<dbReference type="Gene3D" id="3.30.70.80">
    <property type="entry name" value="Peptidase S8 propeptide/proteinase inhibitor I9"/>
    <property type="match status" value="1"/>
</dbReference>
<dbReference type="InterPro" id="IPR036852">
    <property type="entry name" value="Peptidase_S8/S53_dom_sf"/>
</dbReference>
<organism evidence="12 13">
    <name type="scientific">Aquilegia coerulea</name>
    <name type="common">Rocky mountain columbine</name>
    <dbReference type="NCBI Taxonomy" id="218851"/>
    <lineage>
        <taxon>Eukaryota</taxon>
        <taxon>Viridiplantae</taxon>
        <taxon>Streptophyta</taxon>
        <taxon>Embryophyta</taxon>
        <taxon>Tracheophyta</taxon>
        <taxon>Spermatophyta</taxon>
        <taxon>Magnoliopsida</taxon>
        <taxon>Ranunculales</taxon>
        <taxon>Ranunculaceae</taxon>
        <taxon>Thalictroideae</taxon>
        <taxon>Aquilegia</taxon>
    </lineage>
</organism>
<evidence type="ECO:0000313" key="12">
    <source>
        <dbReference type="EMBL" id="PIA56496.1"/>
    </source>
</evidence>
<dbReference type="GO" id="GO:0004252">
    <property type="term" value="F:serine-type endopeptidase activity"/>
    <property type="evidence" value="ECO:0007669"/>
    <property type="project" value="InterPro"/>
</dbReference>
<evidence type="ECO:0000256" key="6">
    <source>
        <dbReference type="PROSITE-ProRule" id="PRU01240"/>
    </source>
</evidence>
<dbReference type="FunFam" id="3.30.70.80:FF:000003">
    <property type="entry name" value="Subtilisin-like protease SBT1.9"/>
    <property type="match status" value="1"/>
</dbReference>
<dbReference type="PROSITE" id="PS00138">
    <property type="entry name" value="SUBTILASE_SER"/>
    <property type="match status" value="1"/>
</dbReference>
<evidence type="ECO:0000256" key="1">
    <source>
        <dbReference type="ARBA" id="ARBA00011073"/>
    </source>
</evidence>
<dbReference type="InterPro" id="IPR000209">
    <property type="entry name" value="Peptidase_S8/S53_dom"/>
</dbReference>
<dbReference type="STRING" id="218851.A0A2G5EL56"/>
<comment type="caution">
    <text evidence="6">Lacks conserved residue(s) required for the propagation of feature annotation.</text>
</comment>
<dbReference type="PANTHER" id="PTHR10795">
    <property type="entry name" value="PROPROTEIN CONVERTASE SUBTILISIN/KEXIN"/>
    <property type="match status" value="1"/>
</dbReference>
<dbReference type="Gene3D" id="2.60.40.2310">
    <property type="match status" value="1"/>
</dbReference>
<dbReference type="InterPro" id="IPR023828">
    <property type="entry name" value="Peptidase_S8_Ser-AS"/>
</dbReference>
<evidence type="ECO:0000259" key="9">
    <source>
        <dbReference type="Pfam" id="PF02225"/>
    </source>
</evidence>
<dbReference type="PRINTS" id="PR00723">
    <property type="entry name" value="SUBTILISIN"/>
</dbReference>
<dbReference type="EMBL" id="KZ305024">
    <property type="protein sequence ID" value="PIA56496.1"/>
    <property type="molecule type" value="Genomic_DNA"/>
</dbReference>
<feature type="domain" description="PA" evidence="9">
    <location>
        <begin position="310"/>
        <end position="381"/>
    </location>
</feature>
<proteinExistence type="inferred from homology"/>
<dbReference type="Pfam" id="PF00082">
    <property type="entry name" value="Peptidase_S8"/>
    <property type="match status" value="1"/>
</dbReference>
<dbReference type="CDD" id="cd02120">
    <property type="entry name" value="PA_subtilisin_like"/>
    <property type="match status" value="1"/>
</dbReference>
<keyword evidence="3" id="KW-0732">Signal</keyword>
<feature type="domain" description="Subtilisin-like protease fibronectin type-III" evidence="11">
    <location>
        <begin position="556"/>
        <end position="660"/>
    </location>
</feature>
<feature type="region of interest" description="Disordered" evidence="7">
    <location>
        <begin position="126"/>
        <end position="146"/>
    </location>
</feature>
<dbReference type="GO" id="GO:0006508">
    <property type="term" value="P:proteolysis"/>
    <property type="evidence" value="ECO:0007669"/>
    <property type="project" value="UniProtKB-KW"/>
</dbReference>
<dbReference type="InterPro" id="IPR010259">
    <property type="entry name" value="S8pro/Inhibitor_I9"/>
</dbReference>
<feature type="domain" description="Peptidase S8/S53" evidence="8">
    <location>
        <begin position="119"/>
        <end position="488"/>
    </location>
</feature>
<dbReference type="InParanoid" id="A0A2G5EL56"/>
<reference evidence="12 13" key="1">
    <citation type="submission" date="2017-09" db="EMBL/GenBank/DDBJ databases">
        <title>WGS assembly of Aquilegia coerulea Goldsmith.</title>
        <authorList>
            <person name="Hodges S."/>
            <person name="Kramer E."/>
            <person name="Nordborg M."/>
            <person name="Tomkins J."/>
            <person name="Borevitz J."/>
            <person name="Derieg N."/>
            <person name="Yan J."/>
            <person name="Mihaltcheva S."/>
            <person name="Hayes R.D."/>
            <person name="Rokhsar D."/>
        </authorList>
    </citation>
    <scope>NUCLEOTIDE SEQUENCE [LARGE SCALE GENOMIC DNA]</scope>
    <source>
        <strain evidence="13">cv. Goldsmith</strain>
    </source>
</reference>
<dbReference type="InterPro" id="IPR015500">
    <property type="entry name" value="Peptidase_S8_subtilisin-rel"/>
</dbReference>
<comment type="similarity">
    <text evidence="1 6">Belongs to the peptidase S8 family.</text>
</comment>
<evidence type="ECO:0000256" key="2">
    <source>
        <dbReference type="ARBA" id="ARBA00022670"/>
    </source>
</evidence>
<evidence type="ECO:0000256" key="4">
    <source>
        <dbReference type="ARBA" id="ARBA00022801"/>
    </source>
</evidence>
<dbReference type="InterPro" id="IPR037045">
    <property type="entry name" value="S8pro/Inhibitor_I9_sf"/>
</dbReference>
<dbReference type="Pfam" id="PF17766">
    <property type="entry name" value="fn3_6"/>
    <property type="match status" value="1"/>
</dbReference>
<evidence type="ECO:0008006" key="14">
    <source>
        <dbReference type="Google" id="ProtNLM"/>
    </source>
</evidence>
<evidence type="ECO:0000256" key="3">
    <source>
        <dbReference type="ARBA" id="ARBA00022729"/>
    </source>
</evidence>
<evidence type="ECO:0000256" key="5">
    <source>
        <dbReference type="ARBA" id="ARBA00022825"/>
    </source>
</evidence>
<feature type="domain" description="Inhibitor I9" evidence="10">
    <location>
        <begin position="6"/>
        <end position="73"/>
    </location>
</feature>
<dbReference type="OrthoDB" id="206201at2759"/>
<dbReference type="InterPro" id="IPR041469">
    <property type="entry name" value="Subtilisin-like_FN3"/>
</dbReference>
<dbReference type="Gene3D" id="3.40.50.200">
    <property type="entry name" value="Peptidase S8/S53 domain"/>
    <property type="match status" value="2"/>
</dbReference>
<dbReference type="Pfam" id="PF02225">
    <property type="entry name" value="PA"/>
    <property type="match status" value="1"/>
</dbReference>
<keyword evidence="2" id="KW-0645">Protease</keyword>
<dbReference type="AlphaFoldDB" id="A0A2G5EL56"/>
<protein>
    <recommendedName>
        <fullName evidence="14">Peptidase S8/S53 domain-containing protein</fullName>
    </recommendedName>
</protein>
<dbReference type="Proteomes" id="UP000230069">
    <property type="component" value="Unassembled WGS sequence"/>
</dbReference>
<dbReference type="PROSITE" id="PS51892">
    <property type="entry name" value="SUBTILASE"/>
    <property type="match status" value="1"/>
</dbReference>
<gene>
    <name evidence="12" type="ORF">AQUCO_00700676v1</name>
</gene>
<dbReference type="InterPro" id="IPR003137">
    <property type="entry name" value="PA_domain"/>
</dbReference>
<evidence type="ECO:0000313" key="13">
    <source>
        <dbReference type="Proteomes" id="UP000230069"/>
    </source>
</evidence>
<dbReference type="SUPFAM" id="SSF52743">
    <property type="entry name" value="Subtilisin-like"/>
    <property type="match status" value="1"/>
</dbReference>
<evidence type="ECO:0000256" key="7">
    <source>
        <dbReference type="SAM" id="MobiDB-lite"/>
    </source>
</evidence>
<evidence type="ECO:0000259" key="8">
    <source>
        <dbReference type="Pfam" id="PF00082"/>
    </source>
</evidence>
<evidence type="ECO:0000259" key="11">
    <source>
        <dbReference type="Pfam" id="PF17766"/>
    </source>
</evidence>
<dbReference type="InterPro" id="IPR045051">
    <property type="entry name" value="SBT"/>
</dbReference>